<evidence type="ECO:0000256" key="1">
    <source>
        <dbReference type="SAM" id="Phobius"/>
    </source>
</evidence>
<dbReference type="PANTHER" id="PTHR40400:SF1">
    <property type="entry name" value="SLR1512 PROTEIN"/>
    <property type="match status" value="1"/>
</dbReference>
<evidence type="ECO:0000313" key="2">
    <source>
        <dbReference type="EMBL" id="CDO60640.1"/>
    </source>
</evidence>
<feature type="transmembrane region" description="Helical" evidence="1">
    <location>
        <begin position="175"/>
        <end position="196"/>
    </location>
</feature>
<dbReference type="KEGG" id="pect:BN1012_Phect2427"/>
<feature type="transmembrane region" description="Helical" evidence="1">
    <location>
        <begin position="298"/>
        <end position="320"/>
    </location>
</feature>
<dbReference type="RefSeq" id="WP_043948639.1">
    <property type="nucleotide sequence ID" value="NZ_HG966617.1"/>
</dbReference>
<keyword evidence="3" id="KW-1185">Reference proteome</keyword>
<protein>
    <submittedName>
        <fullName evidence="2">Membrane protein</fullName>
    </submittedName>
</protein>
<dbReference type="InterPro" id="IPR010293">
    <property type="entry name" value="Sbt_1"/>
</dbReference>
<dbReference type="Pfam" id="PF05982">
    <property type="entry name" value="Sbt_1"/>
    <property type="match status" value="1"/>
</dbReference>
<dbReference type="PATRIC" id="fig|1458461.3.peg.2433"/>
<feature type="transmembrane region" description="Helical" evidence="1">
    <location>
        <begin position="12"/>
        <end position="31"/>
    </location>
</feature>
<sequence>MADTLNVALANLASPMVLFFALGFLAALARSELSVPEAVGKGLALYLMLAIGFKGGVSVAEAGLSTQLLVTALAGIILGFIVPVIAHTLLRMTTRLDDATRAAVAAHYGSISVVTFVAATEVVTSMGLVFDGYMVAVMALMETPAIIAGLLLARGAVTSSSPETATPWSSLAREVFLNGSVVLLIGAFIIGIATGTKGMQSIGPFVEAPFKGILCLFLLDMGLLAARRLRESTGLTFPLAAFGIYMPLIAAVLGVVSGTLLGLDVGSVALLTVLCASASYIAVPAAMRMALPEANAAIYLTLSMAITFPFNLVIGIPLYISAAQMLAG</sequence>
<name>X5MMR7_9HYPH</name>
<dbReference type="HOGENOM" id="CLU_032027_0_0_5"/>
<dbReference type="Proteomes" id="UP000032160">
    <property type="component" value="Chromosome I"/>
</dbReference>
<keyword evidence="1" id="KW-1133">Transmembrane helix</keyword>
<feature type="transmembrane region" description="Helical" evidence="1">
    <location>
        <begin position="238"/>
        <end position="261"/>
    </location>
</feature>
<dbReference type="OrthoDB" id="345121at2"/>
<feature type="transmembrane region" description="Helical" evidence="1">
    <location>
        <begin position="132"/>
        <end position="154"/>
    </location>
</feature>
<dbReference type="STRING" id="1458461.BN1012_Phect2427"/>
<organism evidence="2 3">
    <name type="scientific">Candidatus Phaeomarinibacter ectocarpi</name>
    <dbReference type="NCBI Taxonomy" id="1458461"/>
    <lineage>
        <taxon>Bacteria</taxon>
        <taxon>Pseudomonadati</taxon>
        <taxon>Pseudomonadota</taxon>
        <taxon>Alphaproteobacteria</taxon>
        <taxon>Hyphomicrobiales</taxon>
        <taxon>Parvibaculaceae</taxon>
        <taxon>Candidatus Phaeomarinibacter</taxon>
    </lineage>
</organism>
<gene>
    <name evidence="2" type="ORF">BN1012_Phect2427</name>
</gene>
<reference evidence="2 3" key="1">
    <citation type="journal article" date="2014" name="Front. Genet.">
        <title>Genome and metabolic network of "Candidatus Phaeomarinobacter ectocarpi" Ec32, a new candidate genus of Alphaproteobacteria frequently associated with brown algae.</title>
        <authorList>
            <person name="Dittami S.M."/>
            <person name="Barbeyron T."/>
            <person name="Boyen C."/>
            <person name="Cambefort J."/>
            <person name="Collet G."/>
            <person name="Delage L."/>
            <person name="Gobet A."/>
            <person name="Groisillier A."/>
            <person name="Leblanc C."/>
            <person name="Michel G."/>
            <person name="Scornet D."/>
            <person name="Siegel A."/>
            <person name="Tapia J.E."/>
            <person name="Tonon T."/>
        </authorList>
    </citation>
    <scope>NUCLEOTIDE SEQUENCE [LARGE SCALE GENOMIC DNA]</scope>
    <source>
        <strain evidence="2 3">Ec32</strain>
    </source>
</reference>
<proteinExistence type="predicted"/>
<feature type="transmembrane region" description="Helical" evidence="1">
    <location>
        <begin position="68"/>
        <end position="90"/>
    </location>
</feature>
<dbReference type="EMBL" id="HG966617">
    <property type="protein sequence ID" value="CDO60640.1"/>
    <property type="molecule type" value="Genomic_DNA"/>
</dbReference>
<feature type="transmembrane region" description="Helical" evidence="1">
    <location>
        <begin position="208"/>
        <end position="226"/>
    </location>
</feature>
<feature type="transmembrane region" description="Helical" evidence="1">
    <location>
        <begin position="102"/>
        <end position="120"/>
    </location>
</feature>
<dbReference type="AlphaFoldDB" id="X5MMR7"/>
<accession>X5MMR7</accession>
<keyword evidence="1" id="KW-0812">Transmembrane</keyword>
<keyword evidence="1" id="KW-0472">Membrane</keyword>
<feature type="transmembrane region" description="Helical" evidence="1">
    <location>
        <begin position="267"/>
        <end position="286"/>
    </location>
</feature>
<evidence type="ECO:0000313" key="3">
    <source>
        <dbReference type="Proteomes" id="UP000032160"/>
    </source>
</evidence>
<dbReference type="PANTHER" id="PTHR40400">
    <property type="entry name" value="SLR1512 PROTEIN"/>
    <property type="match status" value="1"/>
</dbReference>